<evidence type="ECO:0000313" key="3">
    <source>
        <dbReference type="EMBL" id="VVD03753.1"/>
    </source>
</evidence>
<evidence type="ECO:0000256" key="2">
    <source>
        <dbReference type="SAM" id="SignalP"/>
    </source>
</evidence>
<accession>A0A5E4R089</accession>
<keyword evidence="2" id="KW-0732">Signal</keyword>
<name>A0A5E4R089_9NEOP</name>
<feature type="signal peptide" evidence="2">
    <location>
        <begin position="1"/>
        <end position="21"/>
    </location>
</feature>
<sequence>MFPSMWILCITFLMLDVRIEALPQKDFTSILTCASARKTPCTLERKEEQIVLTCICMWNLCNAPINQHLKHSLLNYSSNFPANSSSDLTETFLNSLFANGELNEFVPKGNKSLIAPIKETHSSGFVDASKLLNVSLPKAEALKHQVTVPPDDDEDENEGSGTAVEDSKAVPSAPAAPSSYLPADKSIATYDVISHILIAILVYIHF</sequence>
<feature type="compositionally biased region" description="Low complexity" evidence="1">
    <location>
        <begin position="169"/>
        <end position="178"/>
    </location>
</feature>
<dbReference type="EMBL" id="FZQP02006793">
    <property type="protein sequence ID" value="VVD03753.1"/>
    <property type="molecule type" value="Genomic_DNA"/>
</dbReference>
<evidence type="ECO:0000313" key="4">
    <source>
        <dbReference type="Proteomes" id="UP000324832"/>
    </source>
</evidence>
<evidence type="ECO:0000256" key="1">
    <source>
        <dbReference type="SAM" id="MobiDB-lite"/>
    </source>
</evidence>
<protein>
    <submittedName>
        <fullName evidence="3">Uncharacterized protein</fullName>
    </submittedName>
</protein>
<keyword evidence="4" id="KW-1185">Reference proteome</keyword>
<feature type="region of interest" description="Disordered" evidence="1">
    <location>
        <begin position="145"/>
        <end position="178"/>
    </location>
</feature>
<organism evidence="3 4">
    <name type="scientific">Leptidea sinapis</name>
    <dbReference type="NCBI Taxonomy" id="189913"/>
    <lineage>
        <taxon>Eukaryota</taxon>
        <taxon>Metazoa</taxon>
        <taxon>Ecdysozoa</taxon>
        <taxon>Arthropoda</taxon>
        <taxon>Hexapoda</taxon>
        <taxon>Insecta</taxon>
        <taxon>Pterygota</taxon>
        <taxon>Neoptera</taxon>
        <taxon>Endopterygota</taxon>
        <taxon>Lepidoptera</taxon>
        <taxon>Glossata</taxon>
        <taxon>Ditrysia</taxon>
        <taxon>Papilionoidea</taxon>
        <taxon>Pieridae</taxon>
        <taxon>Dismorphiinae</taxon>
        <taxon>Leptidea</taxon>
    </lineage>
</organism>
<reference evidence="3 4" key="1">
    <citation type="submission" date="2017-07" db="EMBL/GenBank/DDBJ databases">
        <authorList>
            <person name="Talla V."/>
            <person name="Backstrom N."/>
        </authorList>
    </citation>
    <scope>NUCLEOTIDE SEQUENCE [LARGE SCALE GENOMIC DNA]</scope>
</reference>
<gene>
    <name evidence="3" type="ORF">LSINAPIS_LOCUS13678</name>
</gene>
<feature type="chain" id="PRO_5022860765" evidence="2">
    <location>
        <begin position="22"/>
        <end position="206"/>
    </location>
</feature>
<proteinExistence type="predicted"/>
<dbReference type="AlphaFoldDB" id="A0A5E4R089"/>
<dbReference type="Proteomes" id="UP000324832">
    <property type="component" value="Unassembled WGS sequence"/>
</dbReference>